<name>A0A5Q2RHL7_9ACTN</name>
<protein>
    <submittedName>
        <fullName evidence="2">AAA family ATPase</fullName>
    </submittedName>
</protein>
<dbReference type="InterPro" id="IPR029063">
    <property type="entry name" value="SAM-dependent_MTases_sf"/>
</dbReference>
<evidence type="ECO:0000256" key="1">
    <source>
        <dbReference type="SAM" id="MobiDB-lite"/>
    </source>
</evidence>
<proteinExistence type="predicted"/>
<reference evidence="2 3" key="1">
    <citation type="submission" date="2019-11" db="EMBL/GenBank/DDBJ databases">
        <authorList>
            <person name="He Y."/>
        </authorList>
    </citation>
    <scope>NUCLEOTIDE SEQUENCE [LARGE SCALE GENOMIC DNA]</scope>
    <source>
        <strain evidence="2 3">SCSIO 58843</strain>
    </source>
</reference>
<evidence type="ECO:0000313" key="2">
    <source>
        <dbReference type="EMBL" id="QGG94372.1"/>
    </source>
</evidence>
<dbReference type="KEGG" id="atq:GH723_04220"/>
<gene>
    <name evidence="2" type="ORF">GH723_04220</name>
</gene>
<evidence type="ECO:0000313" key="3">
    <source>
        <dbReference type="Proteomes" id="UP000334019"/>
    </source>
</evidence>
<sequence>MEAVLVEGLKLIAAHDMKNVPAYHRAQAQLEQYELSAGGDLCYDRPGTGFAYAAWYHPRRVHELVRRLHPVVGELPSEATVLDLGAGTGAAAWALALALRAREIGGEAPRPTPVRLVALDASPSMLEAGQMLWQALTAWDPRCAGLVTVDWVRRAWLDPPDGVEGGWVIAGHLFDASDTFDETRLQFRRMLVRVRPDRALIDAPWAKEQVLLHAVAGANEAGWDTPPSPPATTAELWDGTLEGVQGVRSSHLVASGLSRQRLGAAPSWLSPSVVRADLVAVGGGPGKLFTEGPIGLALDDDQDRASAPRDNFEVLIGAAGSGKSVVLVERVARTIEHALRRGEVPSILVTTRNVPMVDQLHGWILDRLGRHSFDVRTRSDRDGSHDVAIDAAGVQARIRLLNWDKVPTRLFGLGSTGLSDRDAITTRIHQLEASGWTPLDEYPEYLRNVEWLEAELRRVIYAQRLWNKQRYLGADRVGRVRPLQPQIRELVWHVLRSETMQSSYTYKWIEVARTVAATLETGEALADPDGRRTFTHGFIDEVQDFTETDVRIAASMVPDAQRLYCVGDGGQAMLLASTFDVPGIVRGRRREVTRLSHSYRMGRRLAEAVQPLAQHILDGSPRSQSKWVGVPGGTRSGVLGCRPIIIEARPAGADALASVLRSYGSLLSGRAVTVTIAEAPEGCALTATARNALPSATVRRETMARIKGLERTCVIWQTSRRWALDESAAEFVHTVLTRATALAIIVVDEAETPDDVRDALRCLRADRLLFWDASSERTWMRMIGGPPPRRPLSSAAGRSDIDVPIEGERL</sequence>
<feature type="region of interest" description="Disordered" evidence="1">
    <location>
        <begin position="784"/>
        <end position="810"/>
    </location>
</feature>
<dbReference type="SUPFAM" id="SSF53335">
    <property type="entry name" value="S-adenosyl-L-methionine-dependent methyltransferases"/>
    <property type="match status" value="1"/>
</dbReference>
<keyword evidence="3" id="KW-1185">Reference proteome</keyword>
<accession>A0A5Q2RHL7</accession>
<dbReference type="InterPro" id="IPR027417">
    <property type="entry name" value="P-loop_NTPase"/>
</dbReference>
<dbReference type="EMBL" id="CP045851">
    <property type="protein sequence ID" value="QGG94372.1"/>
    <property type="molecule type" value="Genomic_DNA"/>
</dbReference>
<dbReference type="Proteomes" id="UP000334019">
    <property type="component" value="Chromosome"/>
</dbReference>
<dbReference type="AlphaFoldDB" id="A0A5Q2RHL7"/>
<dbReference type="RefSeq" id="WP_153758478.1">
    <property type="nucleotide sequence ID" value="NZ_CP045851.1"/>
</dbReference>
<dbReference type="SUPFAM" id="SSF52540">
    <property type="entry name" value="P-loop containing nucleoside triphosphate hydrolases"/>
    <property type="match status" value="1"/>
</dbReference>
<dbReference type="Gene3D" id="3.40.50.150">
    <property type="entry name" value="Vaccinia Virus protein VP39"/>
    <property type="match status" value="1"/>
</dbReference>
<organism evidence="2 3">
    <name type="scientific">Actinomarinicola tropica</name>
    <dbReference type="NCBI Taxonomy" id="2789776"/>
    <lineage>
        <taxon>Bacteria</taxon>
        <taxon>Bacillati</taxon>
        <taxon>Actinomycetota</taxon>
        <taxon>Acidimicrobiia</taxon>
        <taxon>Acidimicrobiales</taxon>
        <taxon>Iamiaceae</taxon>
        <taxon>Actinomarinicola</taxon>
    </lineage>
</organism>
<dbReference type="Gene3D" id="3.40.50.300">
    <property type="entry name" value="P-loop containing nucleotide triphosphate hydrolases"/>
    <property type="match status" value="1"/>
</dbReference>